<proteinExistence type="predicted"/>
<evidence type="ECO:0000313" key="1">
    <source>
        <dbReference type="EMBL" id="KAE8166605.1"/>
    </source>
</evidence>
<dbReference type="Proteomes" id="UP000326950">
    <property type="component" value="Unassembled WGS sequence"/>
</dbReference>
<dbReference type="EMBL" id="ML738593">
    <property type="protein sequence ID" value="KAE8166605.1"/>
    <property type="molecule type" value="Genomic_DNA"/>
</dbReference>
<dbReference type="AlphaFoldDB" id="A0A5N6V6G6"/>
<gene>
    <name evidence="1" type="ORF">BDV40DRAFT_255100</name>
</gene>
<reference evidence="1 2" key="1">
    <citation type="submission" date="2019-04" db="EMBL/GenBank/DDBJ databases">
        <title>Friends and foes A comparative genomics study of 23 Aspergillus species from section Flavi.</title>
        <authorList>
            <consortium name="DOE Joint Genome Institute"/>
            <person name="Kjaerbolling I."/>
            <person name="Vesth T."/>
            <person name="Frisvad J.C."/>
            <person name="Nybo J.L."/>
            <person name="Theobald S."/>
            <person name="Kildgaard S."/>
            <person name="Isbrandt T."/>
            <person name="Kuo A."/>
            <person name="Sato A."/>
            <person name="Lyhne E.K."/>
            <person name="Kogle M.E."/>
            <person name="Wiebenga A."/>
            <person name="Kun R.S."/>
            <person name="Lubbers R.J."/>
            <person name="Makela M.R."/>
            <person name="Barry K."/>
            <person name="Chovatia M."/>
            <person name="Clum A."/>
            <person name="Daum C."/>
            <person name="Haridas S."/>
            <person name="He G."/>
            <person name="LaButti K."/>
            <person name="Lipzen A."/>
            <person name="Mondo S."/>
            <person name="Riley R."/>
            <person name="Salamov A."/>
            <person name="Simmons B.A."/>
            <person name="Magnuson J.K."/>
            <person name="Henrissat B."/>
            <person name="Mortensen U.H."/>
            <person name="Larsen T.O."/>
            <person name="Devries R.P."/>
            <person name="Grigoriev I.V."/>
            <person name="Machida M."/>
            <person name="Baker S.E."/>
            <person name="Andersen M.R."/>
        </authorList>
    </citation>
    <scope>NUCLEOTIDE SEQUENCE [LARGE SCALE GENOMIC DNA]</scope>
    <source>
        <strain evidence="1 2">CBS 117626</strain>
    </source>
</reference>
<protein>
    <submittedName>
        <fullName evidence="1">Uncharacterized protein</fullName>
    </submittedName>
</protein>
<evidence type="ECO:0000313" key="2">
    <source>
        <dbReference type="Proteomes" id="UP000326950"/>
    </source>
</evidence>
<name>A0A5N6V6G6_ASPTM</name>
<sequence>MVAAQKLIFGLIIADQTVTGRVIIAGQMLMFGLIIADQTVVGKVAKYSLVTVENKKNRYC</sequence>
<organism evidence="1 2">
    <name type="scientific">Aspergillus tamarii</name>
    <dbReference type="NCBI Taxonomy" id="41984"/>
    <lineage>
        <taxon>Eukaryota</taxon>
        <taxon>Fungi</taxon>
        <taxon>Dikarya</taxon>
        <taxon>Ascomycota</taxon>
        <taxon>Pezizomycotina</taxon>
        <taxon>Eurotiomycetes</taxon>
        <taxon>Eurotiomycetidae</taxon>
        <taxon>Eurotiales</taxon>
        <taxon>Aspergillaceae</taxon>
        <taxon>Aspergillus</taxon>
        <taxon>Aspergillus subgen. Circumdati</taxon>
    </lineage>
</organism>
<accession>A0A5N6V6G6</accession>
<keyword evidence="2" id="KW-1185">Reference proteome</keyword>